<dbReference type="InterPro" id="IPR040493">
    <property type="entry name" value="DUF5518"/>
</dbReference>
<dbReference type="Pfam" id="PF17647">
    <property type="entry name" value="DUF5518"/>
    <property type="match status" value="1"/>
</dbReference>
<dbReference type="EMBL" id="JBHUDI010000011">
    <property type="protein sequence ID" value="MFD1565252.1"/>
    <property type="molecule type" value="Genomic_DNA"/>
</dbReference>
<dbReference type="RefSeq" id="WP_390289879.1">
    <property type="nucleotide sequence ID" value="NZ_JBHUDI010000011.1"/>
</dbReference>
<keyword evidence="2" id="KW-0812">Transmembrane</keyword>
<reference evidence="3 4" key="1">
    <citation type="journal article" date="2019" name="Int. J. Syst. Evol. Microbiol.">
        <title>The Global Catalogue of Microorganisms (GCM) 10K type strain sequencing project: providing services to taxonomists for standard genome sequencing and annotation.</title>
        <authorList>
            <consortium name="The Broad Institute Genomics Platform"/>
            <consortium name="The Broad Institute Genome Sequencing Center for Infectious Disease"/>
            <person name="Wu L."/>
            <person name="Ma J."/>
        </authorList>
    </citation>
    <scope>NUCLEOTIDE SEQUENCE [LARGE SCALE GENOMIC DNA]</scope>
    <source>
        <strain evidence="3 4">CGMCC 1.12230</strain>
    </source>
</reference>
<organism evidence="3 4">
    <name type="scientific">Haloarchaeobius amylolyticus</name>
    <dbReference type="NCBI Taxonomy" id="1198296"/>
    <lineage>
        <taxon>Archaea</taxon>
        <taxon>Methanobacteriati</taxon>
        <taxon>Methanobacteriota</taxon>
        <taxon>Stenosarchaea group</taxon>
        <taxon>Halobacteria</taxon>
        <taxon>Halobacteriales</taxon>
        <taxon>Halorubellaceae</taxon>
        <taxon>Haloarchaeobius</taxon>
    </lineage>
</organism>
<keyword evidence="2" id="KW-0472">Membrane</keyword>
<evidence type="ECO:0000313" key="3">
    <source>
        <dbReference type="EMBL" id="MFD1565252.1"/>
    </source>
</evidence>
<protein>
    <submittedName>
        <fullName evidence="3">DUF5518 domain-containing protein</fullName>
    </submittedName>
</protein>
<keyword evidence="2" id="KW-1133">Transmembrane helix</keyword>
<keyword evidence="4" id="KW-1185">Reference proteome</keyword>
<evidence type="ECO:0000313" key="4">
    <source>
        <dbReference type="Proteomes" id="UP001597076"/>
    </source>
</evidence>
<dbReference type="AlphaFoldDB" id="A0ABD6BJH0"/>
<feature type="region of interest" description="Disordered" evidence="1">
    <location>
        <begin position="127"/>
        <end position="188"/>
    </location>
</feature>
<sequence length="188" mass="19917">MVRTRTLINAVIGAVISVVLSFIPGSTVLGGAIAGFLEGPDERAGAIAGALAGAITFIPFLGIGFLLAGVLSLGLLGGVPIEGVFLFTFVIFSAGFFLLLYTVGLSLLGGYLGAYLAREYPDRHRRTRETVGFDTDPTDSSRRSDASSTRDDEFGDASAFDTGLEDSSNRADDRDAGRERDRDSDREL</sequence>
<evidence type="ECO:0000256" key="1">
    <source>
        <dbReference type="SAM" id="MobiDB-lite"/>
    </source>
</evidence>
<proteinExistence type="predicted"/>
<accession>A0ABD6BJH0</accession>
<feature type="compositionally biased region" description="Basic and acidic residues" evidence="1">
    <location>
        <begin position="139"/>
        <end position="152"/>
    </location>
</feature>
<dbReference type="Proteomes" id="UP001597076">
    <property type="component" value="Unassembled WGS sequence"/>
</dbReference>
<name>A0ABD6BJH0_9EURY</name>
<feature type="transmembrane region" description="Helical" evidence="2">
    <location>
        <begin position="12"/>
        <end position="37"/>
    </location>
</feature>
<comment type="caution">
    <text evidence="3">The sequence shown here is derived from an EMBL/GenBank/DDBJ whole genome shotgun (WGS) entry which is preliminary data.</text>
</comment>
<feature type="transmembrane region" description="Helical" evidence="2">
    <location>
        <begin position="84"/>
        <end position="117"/>
    </location>
</feature>
<feature type="transmembrane region" description="Helical" evidence="2">
    <location>
        <begin position="49"/>
        <end position="72"/>
    </location>
</feature>
<evidence type="ECO:0000256" key="2">
    <source>
        <dbReference type="SAM" id="Phobius"/>
    </source>
</evidence>
<gene>
    <name evidence="3" type="ORF">ACFR99_17080</name>
</gene>
<feature type="compositionally biased region" description="Basic and acidic residues" evidence="1">
    <location>
        <begin position="167"/>
        <end position="188"/>
    </location>
</feature>